<dbReference type="EC" id="2.4.-.-" evidence="2"/>
<dbReference type="EMBL" id="JAKJPQ010000006">
    <property type="protein sequence ID" value="MCI2261668.1"/>
    <property type="molecule type" value="Genomic_DNA"/>
</dbReference>
<dbReference type="AlphaFoldDB" id="A0AAU8I8H5"/>
<keyword evidence="3" id="KW-1185">Reference proteome</keyword>
<dbReference type="PANTHER" id="PTHR46656:SF3">
    <property type="entry name" value="PUTATIVE-RELATED"/>
    <property type="match status" value="1"/>
</dbReference>
<gene>
    <name evidence="1" type="ORF">L3V74_08950</name>
    <name evidence="2" type="ORF">Q7W82_05920</name>
</gene>
<dbReference type="GO" id="GO:0016757">
    <property type="term" value="F:glycosyltransferase activity"/>
    <property type="evidence" value="ECO:0007669"/>
    <property type="project" value="UniProtKB-KW"/>
</dbReference>
<reference evidence="1" key="2">
    <citation type="submission" date="2022-01" db="EMBL/GenBank/DDBJ databases">
        <authorList>
            <person name="Rana R."/>
            <person name="Patil P.B."/>
        </authorList>
    </citation>
    <scope>NUCLEOTIDE SEQUENCE</scope>
    <source>
        <strain evidence="1">PPL560</strain>
    </source>
</reference>
<dbReference type="SUPFAM" id="SSF53756">
    <property type="entry name" value="UDP-Glycosyltransferase/glycogen phosphorylase"/>
    <property type="match status" value="1"/>
</dbReference>
<dbReference type="RefSeq" id="WP_242159710.1">
    <property type="nucleotide sequence ID" value="NZ_CP131914.1"/>
</dbReference>
<dbReference type="PANTHER" id="PTHR46656">
    <property type="entry name" value="PUTATIVE-RELATED"/>
    <property type="match status" value="1"/>
</dbReference>
<organism evidence="2">
    <name type="scientific">Xanthomonas indica</name>
    <dbReference type="NCBI Taxonomy" id="2912242"/>
    <lineage>
        <taxon>Bacteria</taxon>
        <taxon>Pseudomonadati</taxon>
        <taxon>Pseudomonadota</taxon>
        <taxon>Gammaproteobacteria</taxon>
        <taxon>Lysobacterales</taxon>
        <taxon>Lysobacteraceae</taxon>
        <taxon>Xanthomonas</taxon>
    </lineage>
</organism>
<dbReference type="Pfam" id="PF13692">
    <property type="entry name" value="Glyco_trans_1_4"/>
    <property type="match status" value="1"/>
</dbReference>
<dbReference type="CDD" id="cd03801">
    <property type="entry name" value="GT4_PimA-like"/>
    <property type="match status" value="1"/>
</dbReference>
<sequence>MTDRILPKSAGERIPFAGHLRQVALVAYRALLPARLRRLIRRQRETVLPASLRFSNIAEWPPAAARGALARPSQTETGASTKGANLLGYISGEFGLGVSARAYASALLSVGYPIAIVDADIDIPHSRQDRSLEAYAGMTEPSFDTTVVFVNPDHFDAAMAAFRKLKPPSGRVIGCWFWELPRVPDAWMAAVQQVDEIVVATEFVAEAFRAVTDKPVTKIPFPLLPTPASALTRAHLGLPDDAFVFLCTFDCNSSLERKNPGGVIKAFREAFPAVQDDVRLLLKSSNGERSPAFLIQLAGLIGEDSRILLRDGVIDASHVAAMHELSDCYISLHRAEGLGLGMAESMRLGKPVIATGWSGNCDFMDESNSFLVDYRLVPVLEGQYPHGEGQSWAEPDTADAARQMRSVVRDRGRAANVAAAGRSTILREMSAHGSGQLFAAYLSQLPEFHQVDRSTAADNEAVSP</sequence>
<name>A0AAU8I8H5_9XANT</name>
<dbReference type="EMBL" id="CP131914">
    <property type="protein sequence ID" value="XCI81698.1"/>
    <property type="molecule type" value="Genomic_DNA"/>
</dbReference>
<reference evidence="1 3" key="1">
    <citation type="journal article" date="2022" name="Curr. Microbiol.">
        <title>Xanthomonas indica sp. nov., a Novel Member of Non-Pathogenic Xanthomonas Community from Healthy Rice Seeds.</title>
        <authorList>
            <person name="Rana R."/>
            <person name="Madhavan V.N."/>
            <person name="Saroha T."/>
            <person name="Bansal K."/>
            <person name="Kaur A."/>
            <person name="Sonti R.V."/>
            <person name="Patel H.K."/>
            <person name="Patil P.B."/>
        </authorList>
    </citation>
    <scope>NUCLEOTIDE SEQUENCE [LARGE SCALE GENOMIC DNA]</scope>
    <source>
        <strain evidence="1 3">PPL560</strain>
    </source>
</reference>
<dbReference type="KEGG" id="xin:Q7W82_05920"/>
<reference evidence="2" key="3">
    <citation type="submission" date="2023-08" db="EMBL/GenBank/DDBJ databases">
        <title>Complete genome sequence of Xanthomonas indica.</title>
        <authorList>
            <person name="Patil P.B."/>
            <person name="Rana R."/>
        </authorList>
    </citation>
    <scope>NUCLEOTIDE SEQUENCE</scope>
    <source>
        <strain evidence="2">PPL560</strain>
    </source>
</reference>
<evidence type="ECO:0000313" key="1">
    <source>
        <dbReference type="EMBL" id="MCI2261668.1"/>
    </source>
</evidence>
<dbReference type="Proteomes" id="UP001430647">
    <property type="component" value="Unassembled WGS sequence"/>
</dbReference>
<evidence type="ECO:0000313" key="2">
    <source>
        <dbReference type="EMBL" id="XCI81698.1"/>
    </source>
</evidence>
<protein>
    <submittedName>
        <fullName evidence="2">Glycosyltransferase family 4 protein</fullName>
        <ecNumber evidence="2">2.4.-.-</ecNumber>
    </submittedName>
</protein>
<proteinExistence type="predicted"/>
<keyword evidence="2" id="KW-0808">Transferase</keyword>
<accession>A0AAU8I8H5</accession>
<dbReference type="Gene3D" id="3.40.50.2000">
    <property type="entry name" value="Glycogen Phosphorylase B"/>
    <property type="match status" value="1"/>
</dbReference>
<evidence type="ECO:0000313" key="3">
    <source>
        <dbReference type="Proteomes" id="UP001430647"/>
    </source>
</evidence>
<keyword evidence="2" id="KW-0328">Glycosyltransferase</keyword>